<evidence type="ECO:0000256" key="2">
    <source>
        <dbReference type="SAM" id="MobiDB-lite"/>
    </source>
</evidence>
<organism evidence="3 4">
    <name type="scientific">Allacma fusca</name>
    <dbReference type="NCBI Taxonomy" id="39272"/>
    <lineage>
        <taxon>Eukaryota</taxon>
        <taxon>Metazoa</taxon>
        <taxon>Ecdysozoa</taxon>
        <taxon>Arthropoda</taxon>
        <taxon>Hexapoda</taxon>
        <taxon>Collembola</taxon>
        <taxon>Symphypleona</taxon>
        <taxon>Sminthuridae</taxon>
        <taxon>Allacma</taxon>
    </lineage>
</organism>
<evidence type="ECO:0000313" key="4">
    <source>
        <dbReference type="Proteomes" id="UP000708208"/>
    </source>
</evidence>
<feature type="coiled-coil region" evidence="1">
    <location>
        <begin position="184"/>
        <end position="211"/>
    </location>
</feature>
<keyword evidence="4" id="KW-1185">Reference proteome</keyword>
<reference evidence="3" key="1">
    <citation type="submission" date="2021-06" db="EMBL/GenBank/DDBJ databases">
        <authorList>
            <person name="Hodson N. C."/>
            <person name="Mongue J. A."/>
            <person name="Jaron S. K."/>
        </authorList>
    </citation>
    <scope>NUCLEOTIDE SEQUENCE</scope>
</reference>
<gene>
    <name evidence="3" type="ORF">AFUS01_LOCUS17347</name>
</gene>
<dbReference type="EMBL" id="CAJVCH010165186">
    <property type="protein sequence ID" value="CAG7728579.1"/>
    <property type="molecule type" value="Genomic_DNA"/>
</dbReference>
<keyword evidence="1" id="KW-0175">Coiled coil</keyword>
<sequence length="591" mass="66763">MASLGSYGALKEMKLEIEHEKIELAEMRDRLQATDERCGALEKEIAEMEAEIKRTQQHTEVIRSIRAARAAEVAKMRHYRHNEQLPRLEALRERLKRRLEMREMQQILFEKQDAALENAIRQQQDYQNSLPKIARRNELRAKYAKLCEENRIQTEVLEEKKALLADRRKKNMERWDQFVKWCIKAAENWKAREEAERLKKLEEEKRVQEILTKSKSKQVNFVKPFLQETTAMVRSGLSVSLKELELKKSDPSNEFSSMVSTIFSKSHASSPKSKELQPKFHDLWENFNKQLVQDMVLTKIPSPAKSSRPAYLEILNDLRTTKTAYNTGYSQKMTPGNRLESQSSLEVNFSQPVQAPTCSPAAANQNTQDVIQMHGYPPAERYDSIEDVPEPQNQWEQSAGKSGGFESPEVPPEKVLSPTRSLIPPSKSPSPIRLPASVGCTDTDDTTPGDIFKTPIHVTFMEQTSNRRQEYSPAKSFTTVSQSQASFLSQRSTVSDSPRLSRFVSPSDHRNTLSAASSVFASPGFESSQSTSYDFFGARGGSPVAASTESGMGGFVVNFGEDSSDNDGFNLGLDQETFNFDVNKDGSGAFF</sequence>
<dbReference type="AlphaFoldDB" id="A0A8J2K049"/>
<feature type="coiled-coil region" evidence="1">
    <location>
        <begin position="10"/>
        <end position="58"/>
    </location>
</feature>
<evidence type="ECO:0000256" key="1">
    <source>
        <dbReference type="SAM" id="Coils"/>
    </source>
</evidence>
<name>A0A8J2K049_9HEXA</name>
<dbReference type="Proteomes" id="UP000708208">
    <property type="component" value="Unassembled WGS sequence"/>
</dbReference>
<accession>A0A8J2K049</accession>
<proteinExistence type="predicted"/>
<feature type="compositionally biased region" description="Low complexity" evidence="2">
    <location>
        <begin position="420"/>
        <end position="435"/>
    </location>
</feature>
<evidence type="ECO:0000313" key="3">
    <source>
        <dbReference type="EMBL" id="CAG7728579.1"/>
    </source>
</evidence>
<feature type="region of interest" description="Disordered" evidence="2">
    <location>
        <begin position="391"/>
        <end position="435"/>
    </location>
</feature>
<feature type="region of interest" description="Disordered" evidence="2">
    <location>
        <begin position="326"/>
        <end position="345"/>
    </location>
</feature>
<protein>
    <submittedName>
        <fullName evidence="3">Uncharacterized protein</fullName>
    </submittedName>
</protein>
<feature type="compositionally biased region" description="Polar residues" evidence="2">
    <location>
        <begin position="391"/>
        <end position="400"/>
    </location>
</feature>
<comment type="caution">
    <text evidence="3">The sequence shown here is derived from an EMBL/GenBank/DDBJ whole genome shotgun (WGS) entry which is preliminary data.</text>
</comment>